<protein>
    <recommendedName>
        <fullName evidence="7">Cytochrome P450</fullName>
    </recommendedName>
</protein>
<evidence type="ECO:0000259" key="4">
    <source>
        <dbReference type="Pfam" id="PF23865"/>
    </source>
</evidence>
<dbReference type="PANTHER" id="PTHR24305">
    <property type="entry name" value="CYTOCHROME P450"/>
    <property type="match status" value="1"/>
</dbReference>
<accession>A0A8H4RVQ4</accession>
<keyword evidence="2" id="KW-0349">Heme</keyword>
<gene>
    <name evidence="5" type="ORF">G7Y89_g1199</name>
</gene>
<evidence type="ECO:0000313" key="6">
    <source>
        <dbReference type="Proteomes" id="UP000566819"/>
    </source>
</evidence>
<reference evidence="5 6" key="1">
    <citation type="submission" date="2020-03" db="EMBL/GenBank/DDBJ databases">
        <title>Draft Genome Sequence of Cudoniella acicularis.</title>
        <authorList>
            <person name="Buettner E."/>
            <person name="Kellner H."/>
        </authorList>
    </citation>
    <scope>NUCLEOTIDE SEQUENCE [LARGE SCALE GENOMIC DNA]</scope>
    <source>
        <strain evidence="5 6">DSM 108380</strain>
    </source>
</reference>
<feature type="binding site" description="axial binding residue" evidence="2">
    <location>
        <position position="1451"/>
    </location>
    <ligand>
        <name>heme</name>
        <dbReference type="ChEBI" id="CHEBI:30413"/>
    </ligand>
    <ligandPart>
        <name>Fe</name>
        <dbReference type="ChEBI" id="CHEBI:18248"/>
    </ligandPart>
</feature>
<dbReference type="OrthoDB" id="1470350at2759"/>
<dbReference type="PRINTS" id="PR00385">
    <property type="entry name" value="P450"/>
</dbReference>
<evidence type="ECO:0000313" key="5">
    <source>
        <dbReference type="EMBL" id="KAF4636874.1"/>
    </source>
</evidence>
<proteinExistence type="inferred from homology"/>
<evidence type="ECO:0000256" key="1">
    <source>
        <dbReference type="ARBA" id="ARBA00010617"/>
    </source>
</evidence>
<feature type="domain" description="DUF7223" evidence="4">
    <location>
        <begin position="690"/>
        <end position="902"/>
    </location>
</feature>
<comment type="cofactor">
    <cofactor evidence="2">
        <name>heme</name>
        <dbReference type="ChEBI" id="CHEBI:30413"/>
    </cofactor>
</comment>
<dbReference type="InterPro" id="IPR054293">
    <property type="entry name" value="DUF7029"/>
</dbReference>
<evidence type="ECO:0008006" key="7">
    <source>
        <dbReference type="Google" id="ProtNLM"/>
    </source>
</evidence>
<dbReference type="PANTHER" id="PTHR24305:SF166">
    <property type="entry name" value="CYTOCHROME P450 12A4, MITOCHONDRIAL-RELATED"/>
    <property type="match status" value="1"/>
</dbReference>
<dbReference type="InterPro" id="IPR001128">
    <property type="entry name" value="Cyt_P450"/>
</dbReference>
<dbReference type="Pfam" id="PF00067">
    <property type="entry name" value="p450"/>
    <property type="match status" value="1"/>
</dbReference>
<keyword evidence="2" id="KW-0479">Metal-binding</keyword>
<dbReference type="EMBL" id="JAAMPI010000045">
    <property type="protein sequence ID" value="KAF4636874.1"/>
    <property type="molecule type" value="Genomic_DNA"/>
</dbReference>
<dbReference type="Pfam" id="PF23865">
    <property type="entry name" value="DUF7223"/>
    <property type="match status" value="1"/>
</dbReference>
<dbReference type="GO" id="GO:0004497">
    <property type="term" value="F:monooxygenase activity"/>
    <property type="evidence" value="ECO:0007669"/>
    <property type="project" value="InterPro"/>
</dbReference>
<dbReference type="Gene3D" id="1.10.630.10">
    <property type="entry name" value="Cytochrome P450"/>
    <property type="match status" value="1"/>
</dbReference>
<evidence type="ECO:0000259" key="3">
    <source>
        <dbReference type="Pfam" id="PF22974"/>
    </source>
</evidence>
<dbReference type="InterPro" id="IPR050121">
    <property type="entry name" value="Cytochrome_P450_monoxygenase"/>
</dbReference>
<dbReference type="GO" id="GO:0005506">
    <property type="term" value="F:iron ion binding"/>
    <property type="evidence" value="ECO:0007669"/>
    <property type="project" value="InterPro"/>
</dbReference>
<keyword evidence="2" id="KW-0408">Iron</keyword>
<evidence type="ECO:0000256" key="2">
    <source>
        <dbReference type="PIRSR" id="PIRSR602401-1"/>
    </source>
</evidence>
<feature type="domain" description="DUF7029" evidence="3">
    <location>
        <begin position="541"/>
        <end position="640"/>
    </location>
</feature>
<comment type="similarity">
    <text evidence="1">Belongs to the cytochrome P450 family.</text>
</comment>
<dbReference type="Pfam" id="PF22974">
    <property type="entry name" value="DUF7029"/>
    <property type="match status" value="1"/>
</dbReference>
<dbReference type="GO" id="GO:0020037">
    <property type="term" value="F:heme binding"/>
    <property type="evidence" value="ECO:0007669"/>
    <property type="project" value="InterPro"/>
</dbReference>
<name>A0A8H4RVQ4_9HELO</name>
<dbReference type="FunFam" id="1.10.630.10:FF:000051">
    <property type="entry name" value="Cytochrome P450 monooxygenase (Fum15)"/>
    <property type="match status" value="1"/>
</dbReference>
<dbReference type="SUPFAM" id="SSF48264">
    <property type="entry name" value="Cytochrome P450"/>
    <property type="match status" value="1"/>
</dbReference>
<dbReference type="InterPro" id="IPR036396">
    <property type="entry name" value="Cyt_P450_sf"/>
</dbReference>
<organism evidence="5 6">
    <name type="scientific">Cudoniella acicularis</name>
    <dbReference type="NCBI Taxonomy" id="354080"/>
    <lineage>
        <taxon>Eukaryota</taxon>
        <taxon>Fungi</taxon>
        <taxon>Dikarya</taxon>
        <taxon>Ascomycota</taxon>
        <taxon>Pezizomycotina</taxon>
        <taxon>Leotiomycetes</taxon>
        <taxon>Helotiales</taxon>
        <taxon>Tricladiaceae</taxon>
        <taxon>Cudoniella</taxon>
    </lineage>
</organism>
<dbReference type="InterPro" id="IPR002401">
    <property type="entry name" value="Cyt_P450_E_grp-I"/>
</dbReference>
<sequence length="1507" mass="168755">METTRKSRFAVGKLPVEAIQAILSSASSIPSLISLALSCTSFYRALLGAQALITLNVLENEVGEGALQQAILAMRASKMKKHKPRDIRYFVRKNITFPEQYKTNTQISILDALFISKLDQHVTYFAHDFVSKALAYMPSQTLSAEDLKPPSRTEINRIKGALYFFELYCNLFRTPDTSPDLQREIFFSKFCAWENEQLATIREYLLRIITPAFDDVAAHDVIWGSMQVKFARHDTGTWMGFTEPILARGLAYLHRVALANTYEERYAALEPRYPRQSQQHLLVSLMQSNAWETCRYPQVRNKMYDGIHLEHFSKEMEDILLRLPLSKDPDTGPREAWYWAHQRQVFSEFVASKLFRKEREWGYVLWDFTRLEKAGIFQKEWEETEMEQPAPDNTWRESCLKRFRIGRAGGTGWWSADDERLLGPQQLLIAEKFACERLPGIAQAQAFIELPPEKDGWPRHGEHGIKSALDYKFQINTVVHVPEQPRFEELRPLDLREYQPSAFTPRALSNSTVFSPRDAEQLLWGSQSNYTYASLILETPTSEKILYLDRFIPLLSNVTCGAQTILTFKDAASFSAASKAWQWVNANATQNFIFIGDDPSCGESATRNIYYINNMASFPQNLTTYLYGTESSLSTLNNTMTITHGTAILPSKRSIGDIDFTPSVTIPVGTIINLFNGIWDLADATSVESAELNCNPCGVAGSLVISSRFVINLSKLKEASLTLTPQDLSIGLVGQLNMHGAMPPLPISWSQTKQFGIPDLGFTIKDVATLGLIATAGYGATVKSLSGTTNVTFGAALAIPSDASFRLDLLAKDVVSHTSWEPITTEQPFSLSMVRDMDVSVFTNVGLGLTASIFGRGAEAGLQLTTPSVDFNTVAEVNGKDVPCGGKDGVQISGTIGTTLSFEMEMNGAFSGCVPIKRDLSAAGGREEKRDVGGGVCKTLAEKDSQLFSKKVRQIVGFGDARRLRNLGPPLLKTTHPLCIQTFYHFILSTLFEQNLQALDRETPYKDDDSERYPPPMADSPPFNDAIPLRHLPGPKGGMPLLRYGTAAFERPAGQAFLKWMTTIPNDGLLQIPGFFNSRAILPTNPETLAEILVHKNYDWEKPSELISFLRLVLGDGLILTEGEEHKFQRKHISPAFSFRHIRELIPVFWGKSVELRDGVECEMRENEGGVVEVNHWANKGTLDIIGVAGLGRDFRALAHADDPLVKNYEEILEPTKEKLVFFVCNILFGRRLVSILPWKLNDRLKETTVDLRRFCYQLVREKKDLIEKHGEEQLDILSLLIKSNCFSDDVMVDQLLTFIAAGHETTSSTFTWATYLLAKHPEIQTRLRDEIRSQLPSPSSPDPEIDIATVLESLPYLHAVCYETIRLYPAVPVTIRIAVRDTNIAGTPIPKGTRLQLAPWAINRSPEIWGEDAEELKPERWIDEDGHANNTGGVLSNYSNLTFLHGARSCIGEKFAKSELKALVAVFCGSFEMEMADLSEVAEPAGVITTKPKNGMRLRLKRVDGW</sequence>
<comment type="caution">
    <text evidence="5">The sequence shown here is derived from an EMBL/GenBank/DDBJ whole genome shotgun (WGS) entry which is preliminary data.</text>
</comment>
<dbReference type="InterPro" id="IPR055647">
    <property type="entry name" value="DUF7223"/>
</dbReference>
<dbReference type="Proteomes" id="UP000566819">
    <property type="component" value="Unassembled WGS sequence"/>
</dbReference>
<dbReference type="GO" id="GO:0016705">
    <property type="term" value="F:oxidoreductase activity, acting on paired donors, with incorporation or reduction of molecular oxygen"/>
    <property type="evidence" value="ECO:0007669"/>
    <property type="project" value="InterPro"/>
</dbReference>
<keyword evidence="6" id="KW-1185">Reference proteome</keyword>
<dbReference type="PRINTS" id="PR00463">
    <property type="entry name" value="EP450I"/>
</dbReference>
<dbReference type="CDD" id="cd11069">
    <property type="entry name" value="CYP_FUM15-like"/>
    <property type="match status" value="1"/>
</dbReference>